<name>A0A0A8ZAP8_ARUDO</name>
<protein>
    <submittedName>
        <fullName evidence="1">Uncharacterized protein</fullName>
    </submittedName>
</protein>
<organism evidence="1">
    <name type="scientific">Arundo donax</name>
    <name type="common">Giant reed</name>
    <name type="synonym">Donax arundinaceus</name>
    <dbReference type="NCBI Taxonomy" id="35708"/>
    <lineage>
        <taxon>Eukaryota</taxon>
        <taxon>Viridiplantae</taxon>
        <taxon>Streptophyta</taxon>
        <taxon>Embryophyta</taxon>
        <taxon>Tracheophyta</taxon>
        <taxon>Spermatophyta</taxon>
        <taxon>Magnoliopsida</taxon>
        <taxon>Liliopsida</taxon>
        <taxon>Poales</taxon>
        <taxon>Poaceae</taxon>
        <taxon>PACMAD clade</taxon>
        <taxon>Arundinoideae</taxon>
        <taxon>Arundineae</taxon>
        <taxon>Arundo</taxon>
    </lineage>
</organism>
<proteinExistence type="predicted"/>
<reference evidence="1" key="2">
    <citation type="journal article" date="2015" name="Data Brief">
        <title>Shoot transcriptome of the giant reed, Arundo donax.</title>
        <authorList>
            <person name="Barrero R.A."/>
            <person name="Guerrero F.D."/>
            <person name="Moolhuijzen P."/>
            <person name="Goolsby J.A."/>
            <person name="Tidwell J."/>
            <person name="Bellgard S.E."/>
            <person name="Bellgard M.I."/>
        </authorList>
    </citation>
    <scope>NUCLEOTIDE SEQUENCE</scope>
    <source>
        <tissue evidence="1">Shoot tissue taken approximately 20 cm above the soil surface</tissue>
    </source>
</reference>
<dbReference type="EMBL" id="GBRH01263157">
    <property type="protein sequence ID" value="JAD34738.1"/>
    <property type="molecule type" value="Transcribed_RNA"/>
</dbReference>
<evidence type="ECO:0000313" key="1">
    <source>
        <dbReference type="EMBL" id="JAD34738.1"/>
    </source>
</evidence>
<sequence length="49" mass="5631">MKTTATWLRGTISQHDIHAMAFKISEIKCTCYERTLNTCSSMSDMNWTS</sequence>
<accession>A0A0A8ZAP8</accession>
<reference evidence="1" key="1">
    <citation type="submission" date="2014-09" db="EMBL/GenBank/DDBJ databases">
        <authorList>
            <person name="Magalhaes I.L.F."/>
            <person name="Oliveira U."/>
            <person name="Santos F.R."/>
            <person name="Vidigal T.H.D.A."/>
            <person name="Brescovit A.D."/>
            <person name="Santos A.J."/>
        </authorList>
    </citation>
    <scope>NUCLEOTIDE SEQUENCE</scope>
    <source>
        <tissue evidence="1">Shoot tissue taken approximately 20 cm above the soil surface</tissue>
    </source>
</reference>
<dbReference type="AlphaFoldDB" id="A0A0A8ZAP8"/>